<dbReference type="KEGG" id="ipa:Isop_3015"/>
<evidence type="ECO:0000256" key="6">
    <source>
        <dbReference type="RuleBase" id="RU364082"/>
    </source>
</evidence>
<dbReference type="CDD" id="cd05254">
    <property type="entry name" value="dTDP_HR_like_SDR_e"/>
    <property type="match status" value="1"/>
</dbReference>
<name>E8R2T3_ISOPI</name>
<evidence type="ECO:0000256" key="4">
    <source>
        <dbReference type="ARBA" id="ARBA00017099"/>
    </source>
</evidence>
<dbReference type="RefSeq" id="WP_013565868.1">
    <property type="nucleotide sequence ID" value="NC_014962.1"/>
</dbReference>
<dbReference type="Gene3D" id="3.40.50.720">
    <property type="entry name" value="NAD(P)-binding Rossmann-like Domain"/>
    <property type="match status" value="1"/>
</dbReference>
<organism evidence="8 9">
    <name type="scientific">Isosphaera pallida (strain ATCC 43644 / DSM 9630 / IS1B)</name>
    <dbReference type="NCBI Taxonomy" id="575540"/>
    <lineage>
        <taxon>Bacteria</taxon>
        <taxon>Pseudomonadati</taxon>
        <taxon>Planctomycetota</taxon>
        <taxon>Planctomycetia</taxon>
        <taxon>Isosphaerales</taxon>
        <taxon>Isosphaeraceae</taxon>
        <taxon>Isosphaera</taxon>
    </lineage>
</organism>
<reference evidence="8 9" key="2">
    <citation type="journal article" date="2011" name="Stand. Genomic Sci.">
        <title>Complete genome sequence of Isosphaera pallida type strain (IS1B).</title>
        <authorList>
            <consortium name="US DOE Joint Genome Institute (JGI-PGF)"/>
            <person name="Goker M."/>
            <person name="Cleland D."/>
            <person name="Saunders E."/>
            <person name="Lapidus A."/>
            <person name="Nolan M."/>
            <person name="Lucas S."/>
            <person name="Hammon N."/>
            <person name="Deshpande S."/>
            <person name="Cheng J.F."/>
            <person name="Tapia R."/>
            <person name="Han C."/>
            <person name="Goodwin L."/>
            <person name="Pitluck S."/>
            <person name="Liolios K."/>
            <person name="Pagani I."/>
            <person name="Ivanova N."/>
            <person name="Mavromatis K."/>
            <person name="Pati A."/>
            <person name="Chen A."/>
            <person name="Palaniappan K."/>
            <person name="Land M."/>
            <person name="Hauser L."/>
            <person name="Chang Y.J."/>
            <person name="Jeffries C.D."/>
            <person name="Detter J.C."/>
            <person name="Beck B."/>
            <person name="Woyke T."/>
            <person name="Bristow J."/>
            <person name="Eisen J.A."/>
            <person name="Markowitz V."/>
            <person name="Hugenholtz P."/>
            <person name="Kyrpides N.C."/>
            <person name="Klenk H.P."/>
        </authorList>
    </citation>
    <scope>NUCLEOTIDE SEQUENCE [LARGE SCALE GENOMIC DNA]</scope>
    <source>
        <strain evidence="9">ATCC 43644 / DSM 9630 / IS1B</strain>
    </source>
</reference>
<dbReference type="GO" id="GO:0008831">
    <property type="term" value="F:dTDP-4-dehydrorhamnose reductase activity"/>
    <property type="evidence" value="ECO:0007669"/>
    <property type="project" value="UniProtKB-EC"/>
</dbReference>
<evidence type="ECO:0000313" key="8">
    <source>
        <dbReference type="EMBL" id="ADV63580.1"/>
    </source>
</evidence>
<keyword evidence="9" id="KW-1185">Reference proteome</keyword>
<feature type="domain" description="RmlD-like substrate binding" evidence="7">
    <location>
        <begin position="19"/>
        <end position="289"/>
    </location>
</feature>
<dbReference type="InParanoid" id="E8R2T3"/>
<gene>
    <name evidence="8" type="ordered locus">Isop_3015</name>
</gene>
<evidence type="ECO:0000259" key="7">
    <source>
        <dbReference type="Pfam" id="PF04321"/>
    </source>
</evidence>
<reference key="1">
    <citation type="submission" date="2010-11" db="EMBL/GenBank/DDBJ databases">
        <title>The complete sequence of chromosome of Isophaera pallida ATCC 43644.</title>
        <authorList>
            <consortium name="US DOE Joint Genome Institute (JGI-PGF)"/>
            <person name="Lucas S."/>
            <person name="Copeland A."/>
            <person name="Lapidus A."/>
            <person name="Bruce D."/>
            <person name="Goodwin L."/>
            <person name="Pitluck S."/>
            <person name="Kyrpides N."/>
            <person name="Mavromatis K."/>
            <person name="Pagani I."/>
            <person name="Ivanova N."/>
            <person name="Saunders E."/>
            <person name="Brettin T."/>
            <person name="Detter J.C."/>
            <person name="Han C."/>
            <person name="Tapia R."/>
            <person name="Land M."/>
            <person name="Hauser L."/>
            <person name="Markowitz V."/>
            <person name="Cheng J.-F."/>
            <person name="Hugenholtz P."/>
            <person name="Woyke T."/>
            <person name="Wu D."/>
            <person name="Eisen J.A."/>
        </authorList>
    </citation>
    <scope>NUCLEOTIDE SEQUENCE</scope>
    <source>
        <strain>ATCC 43644</strain>
    </source>
</reference>
<proteinExistence type="inferred from homology"/>
<dbReference type="EMBL" id="CP002353">
    <property type="protein sequence ID" value="ADV63580.1"/>
    <property type="molecule type" value="Genomic_DNA"/>
</dbReference>
<accession>E8R2T3</accession>
<dbReference type="PANTHER" id="PTHR10491">
    <property type="entry name" value="DTDP-4-DEHYDRORHAMNOSE REDUCTASE"/>
    <property type="match status" value="1"/>
</dbReference>
<dbReference type="PANTHER" id="PTHR10491:SF4">
    <property type="entry name" value="METHIONINE ADENOSYLTRANSFERASE 2 SUBUNIT BETA"/>
    <property type="match status" value="1"/>
</dbReference>
<dbReference type="FunCoup" id="E8R2T3">
    <property type="interactions" value="423"/>
</dbReference>
<dbReference type="UniPathway" id="UPA00124"/>
<comment type="similarity">
    <text evidence="2 6">Belongs to the dTDP-4-dehydrorhamnose reductase family.</text>
</comment>
<dbReference type="InterPro" id="IPR029903">
    <property type="entry name" value="RmlD-like-bd"/>
</dbReference>
<dbReference type="SUPFAM" id="SSF51735">
    <property type="entry name" value="NAD(P)-binding Rossmann-fold domains"/>
    <property type="match status" value="1"/>
</dbReference>
<dbReference type="HOGENOM" id="CLU_045518_2_1_0"/>
<evidence type="ECO:0000256" key="1">
    <source>
        <dbReference type="ARBA" id="ARBA00004781"/>
    </source>
</evidence>
<comment type="pathway">
    <text evidence="1 6">Carbohydrate biosynthesis; dTDP-L-rhamnose biosynthesis.</text>
</comment>
<dbReference type="InterPro" id="IPR036291">
    <property type="entry name" value="NAD(P)-bd_dom_sf"/>
</dbReference>
<dbReference type="OrthoDB" id="9803892at2"/>
<dbReference type="EC" id="1.1.1.133" evidence="3 6"/>
<evidence type="ECO:0000256" key="5">
    <source>
        <dbReference type="ARBA" id="ARBA00048200"/>
    </source>
</evidence>
<evidence type="ECO:0000256" key="3">
    <source>
        <dbReference type="ARBA" id="ARBA00012929"/>
    </source>
</evidence>
<keyword evidence="6" id="KW-0521">NADP</keyword>
<evidence type="ECO:0000256" key="2">
    <source>
        <dbReference type="ARBA" id="ARBA00010944"/>
    </source>
</evidence>
<dbReference type="STRING" id="575540.Isop_3015"/>
<dbReference type="eggNOG" id="COG1091">
    <property type="taxonomic scope" value="Bacteria"/>
</dbReference>
<dbReference type="InterPro" id="IPR005913">
    <property type="entry name" value="dTDP_dehydrorham_reduct"/>
</dbReference>
<sequence length="318" mass="34762">MSGGQDRCHVAFQPIGPALVVGGSGQIGGWLLESLARRGLPAVGTHQTTPAPGTVPLDLGDAQSVEALLVELRPPLIFLPAGFTWVDGCERDPVRCDAANRREPIRLARLASRIVPEVRVIHFSTDYVFDGAHGPDDEEAIPNPLSEYGRAKLAAERELTELLGERLLIIRTTWVFGPERQGKNFAYQVARTLREGKPLVCPSDQISNPTYSPDLADAVVELALRSAHGLLHLAGPDRLPRCEFARRLAQGLNLDPTPIQSKPTAELGQTARRPLNGGLVSRRLSTWFPNHHPIRPLDQAVADFRATAKPPWRDPLTD</sequence>
<comment type="function">
    <text evidence="6">Catalyzes the reduction of dTDP-6-deoxy-L-lyxo-4-hexulose to yield dTDP-L-rhamnose.</text>
</comment>
<keyword evidence="6" id="KW-0560">Oxidoreductase</keyword>
<dbReference type="AlphaFoldDB" id="E8R2T3"/>
<dbReference type="Pfam" id="PF04321">
    <property type="entry name" value="RmlD_sub_bind"/>
    <property type="match status" value="1"/>
</dbReference>
<dbReference type="Proteomes" id="UP000008631">
    <property type="component" value="Chromosome"/>
</dbReference>
<dbReference type="GO" id="GO:0019305">
    <property type="term" value="P:dTDP-rhamnose biosynthetic process"/>
    <property type="evidence" value="ECO:0007669"/>
    <property type="project" value="UniProtKB-UniPathway"/>
</dbReference>
<evidence type="ECO:0000313" key="9">
    <source>
        <dbReference type="Proteomes" id="UP000008631"/>
    </source>
</evidence>
<protein>
    <recommendedName>
        <fullName evidence="4 6">dTDP-4-dehydrorhamnose reductase</fullName>
        <ecNumber evidence="3 6">1.1.1.133</ecNumber>
    </recommendedName>
</protein>
<comment type="catalytic activity">
    <reaction evidence="5">
        <text>dTDP-beta-L-rhamnose + NADP(+) = dTDP-4-dehydro-beta-L-rhamnose + NADPH + H(+)</text>
        <dbReference type="Rhea" id="RHEA:21796"/>
        <dbReference type="ChEBI" id="CHEBI:15378"/>
        <dbReference type="ChEBI" id="CHEBI:57510"/>
        <dbReference type="ChEBI" id="CHEBI:57783"/>
        <dbReference type="ChEBI" id="CHEBI:58349"/>
        <dbReference type="ChEBI" id="CHEBI:62830"/>
        <dbReference type="EC" id="1.1.1.133"/>
    </reaction>
</comment>